<dbReference type="SUPFAM" id="SSF46689">
    <property type="entry name" value="Homeodomain-like"/>
    <property type="match status" value="1"/>
</dbReference>
<protein>
    <recommendedName>
        <fullName evidence="1">PucR C-terminal helix-turn-helix domain-containing protein</fullName>
    </recommendedName>
</protein>
<evidence type="ECO:0000259" key="1">
    <source>
        <dbReference type="Pfam" id="PF13556"/>
    </source>
</evidence>
<dbReference type="Gene3D" id="1.10.10.2840">
    <property type="entry name" value="PucR C-terminal helix-turn-helix domain"/>
    <property type="match status" value="1"/>
</dbReference>
<dbReference type="KEGG" id="ntr:B0W44_16220"/>
<dbReference type="Pfam" id="PF13556">
    <property type="entry name" value="HTH_30"/>
    <property type="match status" value="1"/>
</dbReference>
<dbReference type="STRING" id="1471761.B0W44_16220"/>
<accession>A0A1U9KAH0</accession>
<dbReference type="PANTHER" id="PTHR33744:SF15">
    <property type="entry name" value="CARBOHYDRATE DIACID REGULATOR"/>
    <property type="match status" value="1"/>
</dbReference>
<sequence length="338" mass="39382">MSEHRWQKVAQKLKDILLTDVEWGRLDSRPEGMQHSGDSDVLVFPTDRTRGLWVAGSVSDREKQLISLLVEREKEEMSTGRGRSPKNQLIAWLREVEQSRDAFSALPSLGGRFTLSERIPFYVARCGEHVLTGEKEVIRVIQSFFDEQVWVLAMSTRDYLLLPLAGIVYEGDEAEEWQEMLWHWADGLVEMFTSELSEDVRAVVHPPVETIEELGKAWLEIKQTFSLGMALHPGRRVFATWDMALERLLQALPREERRAFLEDVASASHTWWKDQEMRETLETFFRLNLNVSETARQLYVHRNTLLYRLDKLKQETGRDVRRFEDAILIRLALLMTKP</sequence>
<dbReference type="InterPro" id="IPR051448">
    <property type="entry name" value="CdaR-like_regulators"/>
</dbReference>
<name>A0A1U9KAH0_9BACL</name>
<gene>
    <name evidence="2" type="ORF">B0W44_16220</name>
</gene>
<dbReference type="InterPro" id="IPR025736">
    <property type="entry name" value="PucR_C-HTH_dom"/>
</dbReference>
<dbReference type="AlphaFoldDB" id="A0A1U9KAH0"/>
<organism evidence="2 3">
    <name type="scientific">Novibacillus thermophilus</name>
    <dbReference type="NCBI Taxonomy" id="1471761"/>
    <lineage>
        <taxon>Bacteria</taxon>
        <taxon>Bacillati</taxon>
        <taxon>Bacillota</taxon>
        <taxon>Bacilli</taxon>
        <taxon>Bacillales</taxon>
        <taxon>Thermoactinomycetaceae</taxon>
        <taxon>Novibacillus</taxon>
    </lineage>
</organism>
<feature type="domain" description="PucR C-terminal helix-turn-helix" evidence="1">
    <location>
        <begin position="278"/>
        <end position="334"/>
    </location>
</feature>
<keyword evidence="3" id="KW-1185">Reference proteome</keyword>
<evidence type="ECO:0000313" key="3">
    <source>
        <dbReference type="Proteomes" id="UP000188603"/>
    </source>
</evidence>
<proteinExistence type="predicted"/>
<dbReference type="PANTHER" id="PTHR33744">
    <property type="entry name" value="CARBOHYDRATE DIACID REGULATOR"/>
    <property type="match status" value="1"/>
</dbReference>
<dbReference type="InterPro" id="IPR042070">
    <property type="entry name" value="PucR_C-HTH_sf"/>
</dbReference>
<dbReference type="InterPro" id="IPR009057">
    <property type="entry name" value="Homeodomain-like_sf"/>
</dbReference>
<dbReference type="RefSeq" id="WP_077720913.1">
    <property type="nucleotide sequence ID" value="NZ_CP019699.1"/>
</dbReference>
<reference evidence="2 3" key="1">
    <citation type="journal article" date="2015" name="Int. J. Syst. Evol. Microbiol.">
        <title>Novibacillus thermophilus gen. nov., sp. nov., a Gram-staining-negative and moderately thermophilic member of the family Thermoactinomycetaceae.</title>
        <authorList>
            <person name="Yang G."/>
            <person name="Chen J."/>
            <person name="Zhou S."/>
        </authorList>
    </citation>
    <scope>NUCLEOTIDE SEQUENCE [LARGE SCALE GENOMIC DNA]</scope>
    <source>
        <strain evidence="2 3">SG-1</strain>
    </source>
</reference>
<dbReference type="EMBL" id="CP019699">
    <property type="protein sequence ID" value="AQS57065.1"/>
    <property type="molecule type" value="Genomic_DNA"/>
</dbReference>
<dbReference type="OrthoDB" id="9792148at2"/>
<evidence type="ECO:0000313" key="2">
    <source>
        <dbReference type="EMBL" id="AQS57065.1"/>
    </source>
</evidence>
<dbReference type="Proteomes" id="UP000188603">
    <property type="component" value="Chromosome"/>
</dbReference>